<evidence type="ECO:0000256" key="4">
    <source>
        <dbReference type="ARBA" id="ARBA00022723"/>
    </source>
</evidence>
<evidence type="ECO:0000256" key="3">
    <source>
        <dbReference type="ARBA" id="ARBA00022692"/>
    </source>
</evidence>
<evidence type="ECO:0008006" key="11">
    <source>
        <dbReference type="Google" id="ProtNLM"/>
    </source>
</evidence>
<dbReference type="InterPro" id="IPR034804">
    <property type="entry name" value="SQR/QFR_C/D"/>
</dbReference>
<evidence type="ECO:0000313" key="10">
    <source>
        <dbReference type="Proteomes" id="UP000275076"/>
    </source>
</evidence>
<sequence>MKLKQRPFVGYIAWLIQRITALILLVLLPIKIYSGYAVIGKLPGSGMISNLHLNSVLDAFLIFALIFHALYGFRVILIDVGFVTDNRSIFKIFTIIGAVMCAVAFYVIVS</sequence>
<comment type="caution">
    <text evidence="9">The sequence shown here is derived from an EMBL/GenBank/DDBJ whole genome shotgun (WGS) entry which is preliminary data.</text>
</comment>
<evidence type="ECO:0000313" key="9">
    <source>
        <dbReference type="EMBL" id="RSL33658.1"/>
    </source>
</evidence>
<evidence type="ECO:0000256" key="6">
    <source>
        <dbReference type="ARBA" id="ARBA00023004"/>
    </source>
</evidence>
<organism evidence="9 10">
    <name type="scientific">Salibacterium salarium</name>
    <dbReference type="NCBI Taxonomy" id="284579"/>
    <lineage>
        <taxon>Bacteria</taxon>
        <taxon>Bacillati</taxon>
        <taxon>Bacillota</taxon>
        <taxon>Bacilli</taxon>
        <taxon>Bacillales</taxon>
        <taxon>Bacillaceae</taxon>
    </lineage>
</organism>
<dbReference type="OrthoDB" id="2872176at2"/>
<dbReference type="AlphaFoldDB" id="A0A3R9QML6"/>
<name>A0A3R9QML6_9BACI</name>
<accession>A0A3R9QML6</accession>
<dbReference type="InterPro" id="IPR000701">
    <property type="entry name" value="SuccDH_FuR_B_TM-su"/>
</dbReference>
<evidence type="ECO:0000256" key="2">
    <source>
        <dbReference type="ARBA" id="ARBA00022617"/>
    </source>
</evidence>
<comment type="subcellular location">
    <subcellularLocation>
        <location evidence="1">Membrane</location>
    </subcellularLocation>
</comment>
<proteinExistence type="predicted"/>
<gene>
    <name evidence="9" type="ORF">D7Z54_09345</name>
</gene>
<dbReference type="Gene3D" id="1.20.1300.10">
    <property type="entry name" value="Fumarate reductase/succinate dehydrogenase, transmembrane subunit"/>
    <property type="match status" value="1"/>
</dbReference>
<dbReference type="Pfam" id="PF01127">
    <property type="entry name" value="Sdh_cyt"/>
    <property type="match status" value="1"/>
</dbReference>
<dbReference type="SUPFAM" id="SSF81343">
    <property type="entry name" value="Fumarate reductase respiratory complex transmembrane subunits"/>
    <property type="match status" value="1"/>
</dbReference>
<feature type="transmembrane region" description="Helical" evidence="8">
    <location>
        <begin position="89"/>
        <end position="109"/>
    </location>
</feature>
<keyword evidence="4" id="KW-0479">Metal-binding</keyword>
<feature type="transmembrane region" description="Helical" evidence="8">
    <location>
        <begin position="21"/>
        <end position="39"/>
    </location>
</feature>
<keyword evidence="7 8" id="KW-0472">Membrane</keyword>
<evidence type="ECO:0000256" key="5">
    <source>
        <dbReference type="ARBA" id="ARBA00022989"/>
    </source>
</evidence>
<evidence type="ECO:0000256" key="8">
    <source>
        <dbReference type="SAM" id="Phobius"/>
    </source>
</evidence>
<keyword evidence="10" id="KW-1185">Reference proteome</keyword>
<dbReference type="EMBL" id="RBVX01000007">
    <property type="protein sequence ID" value="RSL33658.1"/>
    <property type="molecule type" value="Genomic_DNA"/>
</dbReference>
<keyword evidence="3 8" id="KW-0812">Transmembrane</keyword>
<protein>
    <recommendedName>
        <fullName evidence="11">Succinate dehydrogenase subunit C</fullName>
    </recommendedName>
</protein>
<reference evidence="9 10" key="1">
    <citation type="submission" date="2018-10" db="EMBL/GenBank/DDBJ databases">
        <title>Draft genome sequence of Bacillus salarius IM0101, isolated from a hypersaline soil in Inner Mongolia, China.</title>
        <authorList>
            <person name="Yamprayoonswat W."/>
            <person name="Boonvisut S."/>
            <person name="Jumpathong W."/>
            <person name="Sittihan S."/>
            <person name="Ruangsuj P."/>
            <person name="Wanthongcharoen S."/>
            <person name="Thongpramul N."/>
            <person name="Pimmason S."/>
            <person name="Yu B."/>
            <person name="Yasawong M."/>
        </authorList>
    </citation>
    <scope>NUCLEOTIDE SEQUENCE [LARGE SCALE GENOMIC DNA]</scope>
    <source>
        <strain evidence="9 10">IM0101</strain>
    </source>
</reference>
<dbReference type="GO" id="GO:0016020">
    <property type="term" value="C:membrane"/>
    <property type="evidence" value="ECO:0007669"/>
    <property type="project" value="UniProtKB-SubCell"/>
</dbReference>
<evidence type="ECO:0000256" key="7">
    <source>
        <dbReference type="ARBA" id="ARBA00023136"/>
    </source>
</evidence>
<dbReference type="Proteomes" id="UP000275076">
    <property type="component" value="Unassembled WGS sequence"/>
</dbReference>
<evidence type="ECO:0000256" key="1">
    <source>
        <dbReference type="ARBA" id="ARBA00004370"/>
    </source>
</evidence>
<keyword evidence="5 8" id="KW-1133">Transmembrane helix</keyword>
<keyword evidence="6" id="KW-0408">Iron</keyword>
<keyword evidence="2" id="KW-0349">Heme</keyword>
<feature type="transmembrane region" description="Helical" evidence="8">
    <location>
        <begin position="59"/>
        <end position="77"/>
    </location>
</feature>
<dbReference type="GO" id="GO:0046872">
    <property type="term" value="F:metal ion binding"/>
    <property type="evidence" value="ECO:0007669"/>
    <property type="project" value="UniProtKB-KW"/>
</dbReference>